<sequence length="78" mass="9083">MIKVAEMEDASDELIFEAINFIKVLYMSKNVTAMEGVINNLSQEDTRRVVTIAMKMMGCIYDDILWFEVVDDPLWFQI</sequence>
<dbReference type="AlphaFoldDB" id="A0A392T3F4"/>
<accession>A0A392T3F4</accession>
<protein>
    <submittedName>
        <fullName evidence="1">Importin-5</fullName>
    </submittedName>
</protein>
<dbReference type="Proteomes" id="UP000265520">
    <property type="component" value="Unassembled WGS sequence"/>
</dbReference>
<keyword evidence="2" id="KW-1185">Reference proteome</keyword>
<feature type="non-terminal residue" evidence="1">
    <location>
        <position position="78"/>
    </location>
</feature>
<name>A0A392T3F4_9FABA</name>
<organism evidence="1 2">
    <name type="scientific">Trifolium medium</name>
    <dbReference type="NCBI Taxonomy" id="97028"/>
    <lineage>
        <taxon>Eukaryota</taxon>
        <taxon>Viridiplantae</taxon>
        <taxon>Streptophyta</taxon>
        <taxon>Embryophyta</taxon>
        <taxon>Tracheophyta</taxon>
        <taxon>Spermatophyta</taxon>
        <taxon>Magnoliopsida</taxon>
        <taxon>eudicotyledons</taxon>
        <taxon>Gunneridae</taxon>
        <taxon>Pentapetalae</taxon>
        <taxon>rosids</taxon>
        <taxon>fabids</taxon>
        <taxon>Fabales</taxon>
        <taxon>Fabaceae</taxon>
        <taxon>Papilionoideae</taxon>
        <taxon>50 kb inversion clade</taxon>
        <taxon>NPAAA clade</taxon>
        <taxon>Hologalegina</taxon>
        <taxon>IRL clade</taxon>
        <taxon>Trifolieae</taxon>
        <taxon>Trifolium</taxon>
    </lineage>
</organism>
<evidence type="ECO:0000313" key="1">
    <source>
        <dbReference type="EMBL" id="MCI55579.1"/>
    </source>
</evidence>
<comment type="caution">
    <text evidence="1">The sequence shown here is derived from an EMBL/GenBank/DDBJ whole genome shotgun (WGS) entry which is preliminary data.</text>
</comment>
<proteinExistence type="predicted"/>
<dbReference type="EMBL" id="LXQA010498587">
    <property type="protein sequence ID" value="MCI55579.1"/>
    <property type="molecule type" value="Genomic_DNA"/>
</dbReference>
<evidence type="ECO:0000313" key="2">
    <source>
        <dbReference type="Proteomes" id="UP000265520"/>
    </source>
</evidence>
<reference evidence="1 2" key="1">
    <citation type="journal article" date="2018" name="Front. Plant Sci.">
        <title>Red Clover (Trifolium pratense) and Zigzag Clover (T. medium) - A Picture of Genomic Similarities and Differences.</title>
        <authorList>
            <person name="Dluhosova J."/>
            <person name="Istvanek J."/>
            <person name="Nedelnik J."/>
            <person name="Repkova J."/>
        </authorList>
    </citation>
    <scope>NUCLEOTIDE SEQUENCE [LARGE SCALE GENOMIC DNA]</scope>
    <source>
        <strain evidence="2">cv. 10/8</strain>
        <tissue evidence="1">Leaf</tissue>
    </source>
</reference>